<sequence length="117" mass="12924">LPQSGKVTLLPLSTLKEIEVALKKQMKLKVKKEHGDSMGKESSRNDIFLSRVPILTQLEQTATFLDEGRDTNQKDSQNSKCLTPTVSSSVKQKLKLGSSSTFPLYQPSSMFVPSLPT</sequence>
<reference evidence="1 2" key="1">
    <citation type="submission" date="2024-04" db="EMBL/GenBank/DDBJ databases">
        <authorList>
            <consortium name="Genoscope - CEA"/>
            <person name="William W."/>
        </authorList>
    </citation>
    <scope>NUCLEOTIDE SEQUENCE [LARGE SCALE GENOMIC DNA]</scope>
</reference>
<evidence type="ECO:0000313" key="1">
    <source>
        <dbReference type="EMBL" id="CAL1542091.1"/>
    </source>
</evidence>
<organism evidence="1 2">
    <name type="scientific">Lymnaea stagnalis</name>
    <name type="common">Great pond snail</name>
    <name type="synonym">Helix stagnalis</name>
    <dbReference type="NCBI Taxonomy" id="6523"/>
    <lineage>
        <taxon>Eukaryota</taxon>
        <taxon>Metazoa</taxon>
        <taxon>Spiralia</taxon>
        <taxon>Lophotrochozoa</taxon>
        <taxon>Mollusca</taxon>
        <taxon>Gastropoda</taxon>
        <taxon>Heterobranchia</taxon>
        <taxon>Euthyneura</taxon>
        <taxon>Panpulmonata</taxon>
        <taxon>Hygrophila</taxon>
        <taxon>Lymnaeoidea</taxon>
        <taxon>Lymnaeidae</taxon>
        <taxon>Lymnaea</taxon>
    </lineage>
</organism>
<comment type="caution">
    <text evidence="1">The sequence shown here is derived from an EMBL/GenBank/DDBJ whole genome shotgun (WGS) entry which is preliminary data.</text>
</comment>
<evidence type="ECO:0000313" key="2">
    <source>
        <dbReference type="Proteomes" id="UP001497497"/>
    </source>
</evidence>
<accession>A0AAV2I7E8</accession>
<keyword evidence="2" id="KW-1185">Reference proteome</keyword>
<dbReference type="Proteomes" id="UP001497497">
    <property type="component" value="Unassembled WGS sequence"/>
</dbReference>
<feature type="non-terminal residue" evidence="1">
    <location>
        <position position="1"/>
    </location>
</feature>
<dbReference type="EMBL" id="CAXITT010000469">
    <property type="protein sequence ID" value="CAL1542091.1"/>
    <property type="molecule type" value="Genomic_DNA"/>
</dbReference>
<proteinExistence type="predicted"/>
<dbReference type="AlphaFoldDB" id="A0AAV2I7E8"/>
<feature type="non-terminal residue" evidence="1">
    <location>
        <position position="117"/>
    </location>
</feature>
<protein>
    <submittedName>
        <fullName evidence="1">Uncharacterized protein</fullName>
    </submittedName>
</protein>
<name>A0AAV2I7E8_LYMST</name>
<gene>
    <name evidence="1" type="ORF">GSLYS_00015697001</name>
</gene>